<feature type="transmembrane region" description="Helical" evidence="1">
    <location>
        <begin position="160"/>
        <end position="179"/>
    </location>
</feature>
<accession>A0A4Q4KS43</accession>
<keyword evidence="1" id="KW-0812">Transmembrane</keyword>
<feature type="transmembrane region" description="Helical" evidence="1">
    <location>
        <begin position="236"/>
        <end position="255"/>
    </location>
</feature>
<feature type="domain" description="Heparan-alpha-glucosaminide N-acetyltransferase catalytic" evidence="2">
    <location>
        <begin position="11"/>
        <end position="227"/>
    </location>
</feature>
<sequence length="449" mass="51680">MLLAKSNLTNRLVFIDIARSIAILMMLEGHFIVMALTENHRGNDLFLYDIWRFTRGLTAPLFFTVSGLVFTYLLVRNKEPFLKNKRVKKGLSRGFRLILWGYALQLNLYFIFKGLIENGSYTFSGYMYIFHVLQCIGASLITVILLYGLNRLIKVVPLTWWFGFFGTLAFIMRPTIYALDFSSFHPLIENIFITSPGDSAFKSIFPLFPWVGFVIFGAMIGAYVSKNPAKVYTNKFPLILFISGLILNLFTDNILKIIQPAFLSISGIKPFYGLGYLFARFGQVIWVLAIIIFIGKHKRYLRVVYRRKLGFLKSWIIPIAFGVSGLTIIIYTLLSGNEFTIFPTFSLYALGHLLLFISVIIITAKLINWNYELFIKIGQNTLSIYIVHVIILYSGLFGFGLSSYLDKNLSPWFAIVGAIGFIMVFTYFVKYIEVFQKYYNKLFFWKKGK</sequence>
<feature type="transmembrane region" description="Helical" evidence="1">
    <location>
        <begin position="382"/>
        <end position="405"/>
    </location>
</feature>
<keyword evidence="1" id="KW-0472">Membrane</keyword>
<feature type="transmembrane region" description="Helical" evidence="1">
    <location>
        <begin position="57"/>
        <end position="75"/>
    </location>
</feature>
<feature type="transmembrane region" description="Helical" evidence="1">
    <location>
        <begin position="12"/>
        <end position="37"/>
    </location>
</feature>
<reference evidence="3 4" key="1">
    <citation type="submission" date="2019-02" db="EMBL/GenBank/DDBJ databases">
        <title>Genome sequence of the sea-ice species Brumimicrobium glaciale.</title>
        <authorList>
            <person name="Bowman J.P."/>
        </authorList>
    </citation>
    <scope>NUCLEOTIDE SEQUENCE [LARGE SCALE GENOMIC DNA]</scope>
    <source>
        <strain evidence="3 4">IC156</strain>
    </source>
</reference>
<protein>
    <submittedName>
        <fullName evidence="3">DUF1624 domain-containing protein</fullName>
    </submittedName>
</protein>
<feature type="transmembrane region" description="Helical" evidence="1">
    <location>
        <begin position="275"/>
        <end position="294"/>
    </location>
</feature>
<evidence type="ECO:0000313" key="3">
    <source>
        <dbReference type="EMBL" id="RYM35469.1"/>
    </source>
</evidence>
<proteinExistence type="predicted"/>
<dbReference type="RefSeq" id="WP_130091836.1">
    <property type="nucleotide sequence ID" value="NZ_SETE01000001.1"/>
</dbReference>
<keyword evidence="1" id="KW-1133">Transmembrane helix</keyword>
<feature type="transmembrane region" description="Helical" evidence="1">
    <location>
        <begin position="95"/>
        <end position="116"/>
    </location>
</feature>
<gene>
    <name evidence="3" type="ORF">ERX46_00320</name>
</gene>
<evidence type="ECO:0000259" key="2">
    <source>
        <dbReference type="Pfam" id="PF07786"/>
    </source>
</evidence>
<feature type="transmembrane region" description="Helical" evidence="1">
    <location>
        <begin position="340"/>
        <end position="362"/>
    </location>
</feature>
<evidence type="ECO:0000313" key="4">
    <source>
        <dbReference type="Proteomes" id="UP000293952"/>
    </source>
</evidence>
<dbReference type="EMBL" id="SETE01000001">
    <property type="protein sequence ID" value="RYM35469.1"/>
    <property type="molecule type" value="Genomic_DNA"/>
</dbReference>
<feature type="transmembrane region" description="Helical" evidence="1">
    <location>
        <begin position="128"/>
        <end position="148"/>
    </location>
</feature>
<name>A0A4Q4KS43_9FLAO</name>
<feature type="transmembrane region" description="Helical" evidence="1">
    <location>
        <begin position="411"/>
        <end position="429"/>
    </location>
</feature>
<dbReference type="OrthoDB" id="1418407at2"/>
<dbReference type="InterPro" id="IPR012429">
    <property type="entry name" value="HGSNAT_cat"/>
</dbReference>
<feature type="transmembrane region" description="Helical" evidence="1">
    <location>
        <begin position="315"/>
        <end position="334"/>
    </location>
</feature>
<dbReference type="Pfam" id="PF07786">
    <property type="entry name" value="HGSNAT_cat"/>
    <property type="match status" value="1"/>
</dbReference>
<dbReference type="Proteomes" id="UP000293952">
    <property type="component" value="Unassembled WGS sequence"/>
</dbReference>
<organism evidence="3 4">
    <name type="scientific">Brumimicrobium glaciale</name>
    <dbReference type="NCBI Taxonomy" id="200475"/>
    <lineage>
        <taxon>Bacteria</taxon>
        <taxon>Pseudomonadati</taxon>
        <taxon>Bacteroidota</taxon>
        <taxon>Flavobacteriia</taxon>
        <taxon>Flavobacteriales</taxon>
        <taxon>Crocinitomicaceae</taxon>
        <taxon>Brumimicrobium</taxon>
    </lineage>
</organism>
<dbReference type="AlphaFoldDB" id="A0A4Q4KS43"/>
<feature type="transmembrane region" description="Helical" evidence="1">
    <location>
        <begin position="204"/>
        <end position="224"/>
    </location>
</feature>
<evidence type="ECO:0000256" key="1">
    <source>
        <dbReference type="SAM" id="Phobius"/>
    </source>
</evidence>
<keyword evidence="4" id="KW-1185">Reference proteome</keyword>
<comment type="caution">
    <text evidence="3">The sequence shown here is derived from an EMBL/GenBank/DDBJ whole genome shotgun (WGS) entry which is preliminary data.</text>
</comment>